<feature type="compositionally biased region" description="Polar residues" evidence="1">
    <location>
        <begin position="1"/>
        <end position="29"/>
    </location>
</feature>
<organism evidence="3 4">
    <name type="scientific">Dermacoccus barathri</name>
    <dbReference type="NCBI Taxonomy" id="322601"/>
    <lineage>
        <taxon>Bacteria</taxon>
        <taxon>Bacillati</taxon>
        <taxon>Actinomycetota</taxon>
        <taxon>Actinomycetes</taxon>
        <taxon>Micrococcales</taxon>
        <taxon>Dermacoccaceae</taxon>
        <taxon>Dermacoccus</taxon>
    </lineage>
</organism>
<gene>
    <name evidence="3" type="ORF">GCM10009762_29290</name>
</gene>
<keyword evidence="2" id="KW-0472">Membrane</keyword>
<comment type="caution">
    <text evidence="3">The sequence shown here is derived from an EMBL/GenBank/DDBJ whole genome shotgun (WGS) entry which is preliminary data.</text>
</comment>
<sequence length="336" mass="34877">MSNNNGNWDEQPTQAAHQGQNQQGPAQTWQNQQNGGQPGQYGQGQQGYNGQQPQGGPGQYPPVPGQAPQQQYPSQGGYPSGQPNQQGQPGQFGQNQPGQGYGSQPQGNYPSGGYASQGAQHSSSAPGSNQQWNSQPAAGHGFAGQNNQQQYGQFGQNGSFATTDTKAKPKAGIGRTMGWGVVAAALLAVIGCFGTWVFVKVGHPMTGDFTASTNGLGMESSNAPEGRSTGADQEKVTDGWIILIPALIALALGVLRAIGRVRKPVMWGAVAMGLVASAVAIYDWFDVRSDLADLKDQMSSLGDQASFSAGSGWGLTLCLVAGIALVITSVISALRD</sequence>
<feature type="compositionally biased region" description="Polar residues" evidence="1">
    <location>
        <begin position="117"/>
        <end position="136"/>
    </location>
</feature>
<feature type="region of interest" description="Disordered" evidence="1">
    <location>
        <begin position="1"/>
        <end position="165"/>
    </location>
</feature>
<protein>
    <submittedName>
        <fullName evidence="3">Uncharacterized protein</fullName>
    </submittedName>
</protein>
<proteinExistence type="predicted"/>
<feature type="transmembrane region" description="Helical" evidence="2">
    <location>
        <begin position="176"/>
        <end position="199"/>
    </location>
</feature>
<keyword evidence="2" id="KW-1133">Transmembrane helix</keyword>
<keyword evidence="2" id="KW-0812">Transmembrane</keyword>
<feature type="compositionally biased region" description="Low complexity" evidence="1">
    <location>
        <begin position="66"/>
        <end position="109"/>
    </location>
</feature>
<feature type="transmembrane region" description="Helical" evidence="2">
    <location>
        <begin position="239"/>
        <end position="258"/>
    </location>
</feature>
<evidence type="ECO:0000313" key="3">
    <source>
        <dbReference type="EMBL" id="GAA1554704.1"/>
    </source>
</evidence>
<name>A0ABN2C9G3_9MICO</name>
<evidence type="ECO:0000256" key="1">
    <source>
        <dbReference type="SAM" id="MobiDB-lite"/>
    </source>
</evidence>
<feature type="compositionally biased region" description="Low complexity" evidence="1">
    <location>
        <begin position="143"/>
        <end position="160"/>
    </location>
</feature>
<keyword evidence="4" id="KW-1185">Reference proteome</keyword>
<evidence type="ECO:0000256" key="2">
    <source>
        <dbReference type="SAM" id="Phobius"/>
    </source>
</evidence>
<dbReference type="Proteomes" id="UP001501288">
    <property type="component" value="Unassembled WGS sequence"/>
</dbReference>
<dbReference type="RefSeq" id="WP_346031068.1">
    <property type="nucleotide sequence ID" value="NZ_BAAANV010000069.1"/>
</dbReference>
<feature type="transmembrane region" description="Helical" evidence="2">
    <location>
        <begin position="305"/>
        <end position="334"/>
    </location>
</feature>
<evidence type="ECO:0000313" key="4">
    <source>
        <dbReference type="Proteomes" id="UP001501288"/>
    </source>
</evidence>
<reference evidence="3 4" key="1">
    <citation type="journal article" date="2019" name="Int. J. Syst. Evol. Microbiol.">
        <title>The Global Catalogue of Microorganisms (GCM) 10K type strain sequencing project: providing services to taxonomists for standard genome sequencing and annotation.</title>
        <authorList>
            <consortium name="The Broad Institute Genomics Platform"/>
            <consortium name="The Broad Institute Genome Sequencing Center for Infectious Disease"/>
            <person name="Wu L."/>
            <person name="Ma J."/>
        </authorList>
    </citation>
    <scope>NUCLEOTIDE SEQUENCE [LARGE SCALE GENOMIC DNA]</scope>
    <source>
        <strain evidence="3 4">JCM 14588</strain>
    </source>
</reference>
<feature type="transmembrane region" description="Helical" evidence="2">
    <location>
        <begin position="265"/>
        <end position="285"/>
    </location>
</feature>
<feature type="compositionally biased region" description="Gly residues" evidence="1">
    <location>
        <begin position="36"/>
        <end position="58"/>
    </location>
</feature>
<dbReference type="EMBL" id="BAAANV010000069">
    <property type="protein sequence ID" value="GAA1554704.1"/>
    <property type="molecule type" value="Genomic_DNA"/>
</dbReference>
<accession>A0ABN2C9G3</accession>